<protein>
    <recommendedName>
        <fullName evidence="1">DUF5642 domain-containing protein</fullName>
    </recommendedName>
</protein>
<sequence length="189" mass="20244">MQQFDLSKLSQLESAMPEGFVPFPTNVSTLPDSYAAGVGTALPGSERVEVEPAHCAPLLKPVDGISGSESARLRADAPDKRSIAIAADTPVDVRLNFPISGCEQMTYTVPDAPVPYRGTVERIGAPTIDGAQTYALKITVDGFPDPEYFYAAIVDDRLFFDVNARVAPDFPAQQELSELLVRAVEAVTG</sequence>
<name>A0A5N5UX55_MYCPH</name>
<dbReference type="Proteomes" id="UP000325690">
    <property type="component" value="Unassembled WGS sequence"/>
</dbReference>
<organism evidence="2 3">
    <name type="scientific">Mycolicibacterium phlei DSM 43239 = CCUG 21000</name>
    <dbReference type="NCBI Taxonomy" id="1226750"/>
    <lineage>
        <taxon>Bacteria</taxon>
        <taxon>Bacillati</taxon>
        <taxon>Actinomycetota</taxon>
        <taxon>Actinomycetes</taxon>
        <taxon>Mycobacteriales</taxon>
        <taxon>Mycobacteriaceae</taxon>
        <taxon>Mycolicibacterium</taxon>
    </lineage>
</organism>
<dbReference type="AlphaFoldDB" id="A0A5N5UX55"/>
<evidence type="ECO:0000313" key="3">
    <source>
        <dbReference type="Proteomes" id="UP000325690"/>
    </source>
</evidence>
<dbReference type="EMBL" id="ANBP01000034">
    <property type="protein sequence ID" value="KAB7753577.1"/>
    <property type="molecule type" value="Genomic_DNA"/>
</dbReference>
<proteinExistence type="predicted"/>
<accession>A0A5N5UX55</accession>
<dbReference type="Pfam" id="PF18702">
    <property type="entry name" value="DUF5642"/>
    <property type="match status" value="1"/>
</dbReference>
<reference evidence="2 3" key="1">
    <citation type="submission" date="2012-10" db="EMBL/GenBank/DDBJ databases">
        <title>The draft sequence of the Mycobacterium pheli genome.</title>
        <authorList>
            <person name="Pettersson B.M.F."/>
            <person name="Das S."/>
            <person name="Dasgupta S."/>
            <person name="Bhattacharya A."/>
            <person name="Kirsebom L.A."/>
        </authorList>
    </citation>
    <scope>NUCLEOTIDE SEQUENCE [LARGE SCALE GENOMIC DNA]</scope>
    <source>
        <strain evidence="2 3">CCUG 21000</strain>
    </source>
</reference>
<comment type="caution">
    <text evidence="2">The sequence shown here is derived from an EMBL/GenBank/DDBJ whole genome shotgun (WGS) entry which is preliminary data.</text>
</comment>
<dbReference type="InterPro" id="IPR041313">
    <property type="entry name" value="DUF5642"/>
</dbReference>
<gene>
    <name evidence="2" type="ORF">MPHL21000_19000</name>
</gene>
<evidence type="ECO:0000259" key="1">
    <source>
        <dbReference type="Pfam" id="PF18702"/>
    </source>
</evidence>
<evidence type="ECO:0000313" key="2">
    <source>
        <dbReference type="EMBL" id="KAB7753577.1"/>
    </source>
</evidence>
<keyword evidence="3" id="KW-1185">Reference proteome</keyword>
<feature type="domain" description="DUF5642" evidence="1">
    <location>
        <begin position="46"/>
        <end position="187"/>
    </location>
</feature>